<sequence>MPSSVLIGDTPYSRLFPDKPLFRVTPRVFGCVCFVHLHFLIVINFLLAVKCRFLGYSRAQKGYQCYDPQSRRSFTTVDVTFFESTAYYSPNSSPTIPTTSLPLLVPPLSIPLHTEKSTRPLQVYSYRSRSTTITLTALPSLPPAAALGTPSATSANDLPIVLRKASDVEDGNGRRNACSHFDGDIGACGVYVDDILITGSDVVRIEKSKTYLPKHFVTKYLGRPKYFLGIEITHNKHGVSLFQRKYACDLFQEACLLGTKLMDNLMDFNPNFWNDDGNYLEDKIKYRRLVGKLIYLTVTRPDISFAVGLVSQFMDKPRSVHWEAALRILKYIKASLGKGLLFKQHGHVKIEAYFDANYTRSKDDKNSTSRYCTYVGWNLVIWRSKR</sequence>
<feature type="transmembrane region" description="Helical" evidence="1">
    <location>
        <begin position="27"/>
        <end position="49"/>
    </location>
</feature>
<name>A0AAW2RGX2_SESRA</name>
<reference evidence="4" key="2">
    <citation type="journal article" date="2024" name="Plant">
        <title>Genomic evolution and insights into agronomic trait innovations of Sesamum species.</title>
        <authorList>
            <person name="Miao H."/>
            <person name="Wang L."/>
            <person name="Qu L."/>
            <person name="Liu H."/>
            <person name="Sun Y."/>
            <person name="Le M."/>
            <person name="Wang Q."/>
            <person name="Wei S."/>
            <person name="Zheng Y."/>
            <person name="Lin W."/>
            <person name="Duan Y."/>
            <person name="Cao H."/>
            <person name="Xiong S."/>
            <person name="Wang X."/>
            <person name="Wei L."/>
            <person name="Li C."/>
            <person name="Ma Q."/>
            <person name="Ju M."/>
            <person name="Zhao R."/>
            <person name="Li G."/>
            <person name="Mu C."/>
            <person name="Tian Q."/>
            <person name="Mei H."/>
            <person name="Zhang T."/>
            <person name="Gao T."/>
            <person name="Zhang H."/>
        </authorList>
    </citation>
    <scope>NUCLEOTIDE SEQUENCE</scope>
    <source>
        <strain evidence="4">G02</strain>
    </source>
</reference>
<feature type="domain" description="Reverse transcriptase Ty1/copia-type" evidence="2">
    <location>
        <begin position="188"/>
        <end position="257"/>
    </location>
</feature>
<keyword evidence="1" id="KW-1133">Transmembrane helix</keyword>
<gene>
    <name evidence="4" type="ORF">Sradi_3235100</name>
</gene>
<dbReference type="AlphaFoldDB" id="A0AAW2RGX2"/>
<dbReference type="InterPro" id="IPR057670">
    <property type="entry name" value="SH3_retrovirus"/>
</dbReference>
<evidence type="ECO:0000313" key="4">
    <source>
        <dbReference type="EMBL" id="KAL0379296.1"/>
    </source>
</evidence>
<feature type="domain" description="Retroviral polymerase SH3-like" evidence="3">
    <location>
        <begin position="48"/>
        <end position="91"/>
    </location>
</feature>
<evidence type="ECO:0000259" key="2">
    <source>
        <dbReference type="Pfam" id="PF07727"/>
    </source>
</evidence>
<comment type="caution">
    <text evidence="4">The sequence shown here is derived from an EMBL/GenBank/DDBJ whole genome shotgun (WGS) entry which is preliminary data.</text>
</comment>
<protein>
    <submittedName>
        <fullName evidence="4">Retrovirus-related Pol polyprotein from transposon RE2</fullName>
    </submittedName>
</protein>
<accession>A0AAW2RGX2</accession>
<organism evidence="4">
    <name type="scientific">Sesamum radiatum</name>
    <name type="common">Black benniseed</name>
    <dbReference type="NCBI Taxonomy" id="300843"/>
    <lineage>
        <taxon>Eukaryota</taxon>
        <taxon>Viridiplantae</taxon>
        <taxon>Streptophyta</taxon>
        <taxon>Embryophyta</taxon>
        <taxon>Tracheophyta</taxon>
        <taxon>Spermatophyta</taxon>
        <taxon>Magnoliopsida</taxon>
        <taxon>eudicotyledons</taxon>
        <taxon>Gunneridae</taxon>
        <taxon>Pentapetalae</taxon>
        <taxon>asterids</taxon>
        <taxon>lamiids</taxon>
        <taxon>Lamiales</taxon>
        <taxon>Pedaliaceae</taxon>
        <taxon>Sesamum</taxon>
    </lineage>
</organism>
<dbReference type="PANTHER" id="PTHR11439:SF463">
    <property type="entry name" value="REVERSE TRANSCRIPTASE TY1_COPIA-TYPE DOMAIN-CONTAINING PROTEIN"/>
    <property type="match status" value="1"/>
</dbReference>
<evidence type="ECO:0000259" key="3">
    <source>
        <dbReference type="Pfam" id="PF25597"/>
    </source>
</evidence>
<evidence type="ECO:0000256" key="1">
    <source>
        <dbReference type="SAM" id="Phobius"/>
    </source>
</evidence>
<dbReference type="Pfam" id="PF07727">
    <property type="entry name" value="RVT_2"/>
    <property type="match status" value="1"/>
</dbReference>
<dbReference type="EMBL" id="JACGWJ010000013">
    <property type="protein sequence ID" value="KAL0379296.1"/>
    <property type="molecule type" value="Genomic_DNA"/>
</dbReference>
<keyword evidence="1" id="KW-0812">Transmembrane</keyword>
<dbReference type="SUPFAM" id="SSF56672">
    <property type="entry name" value="DNA/RNA polymerases"/>
    <property type="match status" value="1"/>
</dbReference>
<dbReference type="InterPro" id="IPR013103">
    <property type="entry name" value="RVT_2"/>
</dbReference>
<proteinExistence type="predicted"/>
<dbReference type="Pfam" id="PF25597">
    <property type="entry name" value="SH3_retrovirus"/>
    <property type="match status" value="1"/>
</dbReference>
<dbReference type="PANTHER" id="PTHR11439">
    <property type="entry name" value="GAG-POL-RELATED RETROTRANSPOSON"/>
    <property type="match status" value="1"/>
</dbReference>
<dbReference type="InterPro" id="IPR043502">
    <property type="entry name" value="DNA/RNA_pol_sf"/>
</dbReference>
<keyword evidence="1" id="KW-0472">Membrane</keyword>
<reference evidence="4" key="1">
    <citation type="submission" date="2020-06" db="EMBL/GenBank/DDBJ databases">
        <authorList>
            <person name="Li T."/>
            <person name="Hu X."/>
            <person name="Zhang T."/>
            <person name="Song X."/>
            <person name="Zhang H."/>
            <person name="Dai N."/>
            <person name="Sheng W."/>
            <person name="Hou X."/>
            <person name="Wei L."/>
        </authorList>
    </citation>
    <scope>NUCLEOTIDE SEQUENCE</scope>
    <source>
        <strain evidence="4">G02</strain>
        <tissue evidence="4">Leaf</tissue>
    </source>
</reference>